<evidence type="ECO:0000256" key="1">
    <source>
        <dbReference type="ARBA" id="ARBA00004651"/>
    </source>
</evidence>
<keyword evidence="6 7" id="KW-0472">Membrane</keyword>
<dbReference type="PANTHER" id="PTHR43227">
    <property type="entry name" value="BLL4140 PROTEIN"/>
    <property type="match status" value="1"/>
</dbReference>
<comment type="similarity">
    <text evidence="7">Belongs to the binding-protein-dependent transport system permease family.</text>
</comment>
<accession>A0AA38CUM3</accession>
<feature type="transmembrane region" description="Helical" evidence="7">
    <location>
        <begin position="29"/>
        <end position="52"/>
    </location>
</feature>
<feature type="transmembrane region" description="Helical" evidence="7">
    <location>
        <begin position="231"/>
        <end position="251"/>
    </location>
</feature>
<dbReference type="GO" id="GO:0055085">
    <property type="term" value="P:transmembrane transport"/>
    <property type="evidence" value="ECO:0007669"/>
    <property type="project" value="InterPro"/>
</dbReference>
<evidence type="ECO:0000313" key="9">
    <source>
        <dbReference type="EMBL" id="GMA32889.1"/>
    </source>
</evidence>
<dbReference type="SUPFAM" id="SSF161098">
    <property type="entry name" value="MetI-like"/>
    <property type="match status" value="1"/>
</dbReference>
<dbReference type="InterPro" id="IPR035906">
    <property type="entry name" value="MetI-like_sf"/>
</dbReference>
<protein>
    <submittedName>
        <fullName evidence="9">ABC transporter permease</fullName>
    </submittedName>
</protein>
<keyword evidence="2 7" id="KW-0813">Transport</keyword>
<sequence>MTTTATPTTATTTASAPVRRTRRRWLAPYVFLAPAGVLFLLFLAVPIGYAVYLSLRGLRVTGSGPFGVREETWVGFSNYARTFTDTEFLAGFGRLAVYGAIAIPLTLGLALLFALLLDLPRVRAARFSRVSIFIPYAVPGVIASLLWGFLYLPSTSPANHVLRQLGLPDLIMLQGNALFPAIANIAIWGGVGFNMIIIYTSLRGIPNELHEAARIDGADERTIARRIKIPLVAPALVLTGLFALIGTLQVYGEPTTLRPMTNDISQTWVPLMKIYRDAFVRDDLSLAAASSVVLAVATLVMSVILLRLTRGSSFGGEK</sequence>
<evidence type="ECO:0000256" key="5">
    <source>
        <dbReference type="ARBA" id="ARBA00022989"/>
    </source>
</evidence>
<evidence type="ECO:0000256" key="6">
    <source>
        <dbReference type="ARBA" id="ARBA00023136"/>
    </source>
</evidence>
<dbReference type="RefSeq" id="WP_284251589.1">
    <property type="nucleotide sequence ID" value="NZ_BSUM01000001.1"/>
</dbReference>
<dbReference type="Gene3D" id="1.10.3720.10">
    <property type="entry name" value="MetI-like"/>
    <property type="match status" value="1"/>
</dbReference>
<evidence type="ECO:0000259" key="8">
    <source>
        <dbReference type="PROSITE" id="PS50928"/>
    </source>
</evidence>
<evidence type="ECO:0000256" key="7">
    <source>
        <dbReference type="RuleBase" id="RU363032"/>
    </source>
</evidence>
<dbReference type="Pfam" id="PF00528">
    <property type="entry name" value="BPD_transp_1"/>
    <property type="match status" value="1"/>
</dbReference>
<evidence type="ECO:0000256" key="2">
    <source>
        <dbReference type="ARBA" id="ARBA00022448"/>
    </source>
</evidence>
<evidence type="ECO:0000256" key="3">
    <source>
        <dbReference type="ARBA" id="ARBA00022475"/>
    </source>
</evidence>
<keyword evidence="3" id="KW-1003">Cell membrane</keyword>
<dbReference type="EMBL" id="BSUM01000001">
    <property type="protein sequence ID" value="GMA32889.1"/>
    <property type="molecule type" value="Genomic_DNA"/>
</dbReference>
<dbReference type="InterPro" id="IPR050809">
    <property type="entry name" value="UgpAE/MalFG_permease"/>
</dbReference>
<gene>
    <name evidence="9" type="ORF">GCM10025875_28810</name>
</gene>
<dbReference type="Proteomes" id="UP001157161">
    <property type="component" value="Unassembled WGS sequence"/>
</dbReference>
<feature type="transmembrane region" description="Helical" evidence="7">
    <location>
        <begin position="177"/>
        <end position="199"/>
    </location>
</feature>
<comment type="subcellular location">
    <subcellularLocation>
        <location evidence="1 7">Cell membrane</location>
        <topology evidence="1 7">Multi-pass membrane protein</topology>
    </subcellularLocation>
</comment>
<evidence type="ECO:0000313" key="10">
    <source>
        <dbReference type="Proteomes" id="UP001157161"/>
    </source>
</evidence>
<evidence type="ECO:0000256" key="4">
    <source>
        <dbReference type="ARBA" id="ARBA00022692"/>
    </source>
</evidence>
<keyword evidence="4 7" id="KW-0812">Transmembrane</keyword>
<dbReference type="AlphaFoldDB" id="A0AA38CUM3"/>
<feature type="transmembrane region" description="Helical" evidence="7">
    <location>
        <begin position="286"/>
        <end position="308"/>
    </location>
</feature>
<proteinExistence type="inferred from homology"/>
<dbReference type="CDD" id="cd06261">
    <property type="entry name" value="TM_PBP2"/>
    <property type="match status" value="1"/>
</dbReference>
<dbReference type="PANTHER" id="PTHR43227:SF8">
    <property type="entry name" value="DIACETYLCHITOBIOSE UPTAKE SYSTEM PERMEASE PROTEIN DASB"/>
    <property type="match status" value="1"/>
</dbReference>
<dbReference type="GO" id="GO:0005886">
    <property type="term" value="C:plasma membrane"/>
    <property type="evidence" value="ECO:0007669"/>
    <property type="project" value="UniProtKB-SubCell"/>
</dbReference>
<dbReference type="InterPro" id="IPR000515">
    <property type="entry name" value="MetI-like"/>
</dbReference>
<keyword evidence="5 7" id="KW-1133">Transmembrane helix</keyword>
<comment type="caution">
    <text evidence="9">The sequence shown here is derived from an EMBL/GenBank/DDBJ whole genome shotgun (WGS) entry which is preliminary data.</text>
</comment>
<reference evidence="9" key="1">
    <citation type="journal article" date="2014" name="Int. J. Syst. Evol. Microbiol.">
        <title>Complete genome sequence of Corynebacterium casei LMG S-19264T (=DSM 44701T), isolated from a smear-ripened cheese.</title>
        <authorList>
            <consortium name="US DOE Joint Genome Institute (JGI-PGF)"/>
            <person name="Walter F."/>
            <person name="Albersmeier A."/>
            <person name="Kalinowski J."/>
            <person name="Ruckert C."/>
        </authorList>
    </citation>
    <scope>NUCLEOTIDE SEQUENCE</scope>
    <source>
        <strain evidence="9">NBRC 112290</strain>
    </source>
</reference>
<reference evidence="9" key="2">
    <citation type="submission" date="2023-02" db="EMBL/GenBank/DDBJ databases">
        <authorList>
            <person name="Sun Q."/>
            <person name="Mori K."/>
        </authorList>
    </citation>
    <scope>NUCLEOTIDE SEQUENCE</scope>
    <source>
        <strain evidence="9">NBRC 112290</strain>
    </source>
</reference>
<feature type="transmembrane region" description="Helical" evidence="7">
    <location>
        <begin position="95"/>
        <end position="118"/>
    </location>
</feature>
<organism evidence="9 10">
    <name type="scientific">Litorihabitans aurantiacus</name>
    <dbReference type="NCBI Taxonomy" id="1930061"/>
    <lineage>
        <taxon>Bacteria</taxon>
        <taxon>Bacillati</taxon>
        <taxon>Actinomycetota</taxon>
        <taxon>Actinomycetes</taxon>
        <taxon>Micrococcales</taxon>
        <taxon>Beutenbergiaceae</taxon>
        <taxon>Litorihabitans</taxon>
    </lineage>
</organism>
<keyword evidence="10" id="KW-1185">Reference proteome</keyword>
<feature type="domain" description="ABC transmembrane type-1" evidence="8">
    <location>
        <begin position="92"/>
        <end position="305"/>
    </location>
</feature>
<name>A0AA38CUM3_9MICO</name>
<feature type="transmembrane region" description="Helical" evidence="7">
    <location>
        <begin position="130"/>
        <end position="152"/>
    </location>
</feature>
<dbReference type="PROSITE" id="PS50928">
    <property type="entry name" value="ABC_TM1"/>
    <property type="match status" value="1"/>
</dbReference>